<keyword evidence="2" id="KW-1185">Reference proteome</keyword>
<evidence type="ECO:0000313" key="2">
    <source>
        <dbReference type="Proteomes" id="UP001186974"/>
    </source>
</evidence>
<dbReference type="Proteomes" id="UP001186974">
    <property type="component" value="Unassembled WGS sequence"/>
</dbReference>
<name>A0ACC3DVQ8_9PEZI</name>
<organism evidence="1 2">
    <name type="scientific">Coniosporium uncinatum</name>
    <dbReference type="NCBI Taxonomy" id="93489"/>
    <lineage>
        <taxon>Eukaryota</taxon>
        <taxon>Fungi</taxon>
        <taxon>Dikarya</taxon>
        <taxon>Ascomycota</taxon>
        <taxon>Pezizomycotina</taxon>
        <taxon>Dothideomycetes</taxon>
        <taxon>Dothideomycetes incertae sedis</taxon>
        <taxon>Coniosporium</taxon>
    </lineage>
</organism>
<reference evidence="1" key="1">
    <citation type="submission" date="2024-09" db="EMBL/GenBank/DDBJ databases">
        <title>Black Yeasts Isolated from many extreme environments.</title>
        <authorList>
            <person name="Coleine C."/>
            <person name="Stajich J.E."/>
            <person name="Selbmann L."/>
        </authorList>
    </citation>
    <scope>NUCLEOTIDE SEQUENCE</scope>
    <source>
        <strain evidence="1">CCFEE 5737</strain>
    </source>
</reference>
<sequence>MHFSNLITFLALAASTIAAPQATTTTPETTPSPSLIPTGPLYRLRTCVKDTAKQQFNNLYLWAYHTGAGLNDAVFTNNASATYIAKGFMNDTHQEFNLGNPFPYGLELAEVNFYAGWQPVRINAGWGDGGFKLNGSGLVTDENYIDPATNYTGVAASWGGWLVCDWWHDEPQLFWRNKFYTVEEYPAPSSCADVDLIPEYLRAA</sequence>
<protein>
    <submittedName>
        <fullName evidence="1">Uncharacterized protein</fullName>
    </submittedName>
</protein>
<gene>
    <name evidence="1" type="ORF">LTS18_014415</name>
</gene>
<accession>A0ACC3DVQ8</accession>
<dbReference type="EMBL" id="JAWDJW010000461">
    <property type="protein sequence ID" value="KAK3080652.1"/>
    <property type="molecule type" value="Genomic_DNA"/>
</dbReference>
<comment type="caution">
    <text evidence="1">The sequence shown here is derived from an EMBL/GenBank/DDBJ whole genome shotgun (WGS) entry which is preliminary data.</text>
</comment>
<proteinExistence type="predicted"/>
<evidence type="ECO:0000313" key="1">
    <source>
        <dbReference type="EMBL" id="KAK3080652.1"/>
    </source>
</evidence>